<evidence type="ECO:0000313" key="5">
    <source>
        <dbReference type="EMBL" id="CAG2056690.1"/>
    </source>
</evidence>
<sequence>MLQTDTAVKDEQIFYSHELFSSEFHLQTNHLLWIRTFIEKLAQNRKVQQDNHELWLGTLPLSVLTPFFHSAPHTCSHRRMGDRDSYTRGTRVYVGGLNDIVKKEDLESEFEKYGKLNSVWVAFNPPGFAFIEFANEDEAETACDNLNGGSSRGSSRGGSRGRYGDDYGSSRGGGGYERNGGRDSYGSGGGGGSDYYGGGRDSSSRYRSRSPVGRGRYLSSSFPPCCAVMRQFARSLFIIA</sequence>
<dbReference type="EMBL" id="CAJPIN010004222">
    <property type="protein sequence ID" value="CAG2056690.1"/>
    <property type="molecule type" value="Genomic_DNA"/>
</dbReference>
<reference evidence="5" key="1">
    <citation type="submission" date="2021-03" db="EMBL/GenBank/DDBJ databases">
        <authorList>
            <person name="Tran Van P."/>
        </authorList>
    </citation>
    <scope>NUCLEOTIDE SEQUENCE</scope>
</reference>
<dbReference type="InterPro" id="IPR050907">
    <property type="entry name" value="SRSF"/>
</dbReference>
<keyword evidence="6" id="KW-1185">Reference proteome</keyword>
<gene>
    <name evidence="5" type="ORF">TPAB3V08_LOCUS3678</name>
</gene>
<dbReference type="InterPro" id="IPR012677">
    <property type="entry name" value="Nucleotide-bd_a/b_plait_sf"/>
</dbReference>
<evidence type="ECO:0000259" key="4">
    <source>
        <dbReference type="PROSITE" id="PS50102"/>
    </source>
</evidence>
<evidence type="ECO:0000313" key="6">
    <source>
        <dbReference type="Proteomes" id="UP001153148"/>
    </source>
</evidence>
<dbReference type="SUPFAM" id="SSF54928">
    <property type="entry name" value="RNA-binding domain, RBD"/>
    <property type="match status" value="1"/>
</dbReference>
<dbReference type="Gene3D" id="3.30.70.330">
    <property type="match status" value="1"/>
</dbReference>
<dbReference type="InterPro" id="IPR035979">
    <property type="entry name" value="RBD_domain_sf"/>
</dbReference>
<organism evidence="5 6">
    <name type="scientific">Timema podura</name>
    <name type="common">Walking stick</name>
    <dbReference type="NCBI Taxonomy" id="61482"/>
    <lineage>
        <taxon>Eukaryota</taxon>
        <taxon>Metazoa</taxon>
        <taxon>Ecdysozoa</taxon>
        <taxon>Arthropoda</taxon>
        <taxon>Hexapoda</taxon>
        <taxon>Insecta</taxon>
        <taxon>Pterygota</taxon>
        <taxon>Neoptera</taxon>
        <taxon>Polyneoptera</taxon>
        <taxon>Phasmatodea</taxon>
        <taxon>Timematodea</taxon>
        <taxon>Timematoidea</taxon>
        <taxon>Timematidae</taxon>
        <taxon>Timema</taxon>
    </lineage>
</organism>
<proteinExistence type="predicted"/>
<accession>A0ABN7NUD4</accession>
<evidence type="ECO:0000256" key="1">
    <source>
        <dbReference type="ARBA" id="ARBA00022884"/>
    </source>
</evidence>
<evidence type="ECO:0000256" key="2">
    <source>
        <dbReference type="PROSITE-ProRule" id="PRU00176"/>
    </source>
</evidence>
<feature type="compositionally biased region" description="Gly residues" evidence="3">
    <location>
        <begin position="186"/>
        <end position="200"/>
    </location>
</feature>
<feature type="region of interest" description="Disordered" evidence="3">
    <location>
        <begin position="144"/>
        <end position="215"/>
    </location>
</feature>
<dbReference type="Pfam" id="PF00076">
    <property type="entry name" value="RRM_1"/>
    <property type="match status" value="1"/>
</dbReference>
<dbReference type="SMART" id="SM00360">
    <property type="entry name" value="RRM"/>
    <property type="match status" value="1"/>
</dbReference>
<comment type="caution">
    <text evidence="5">The sequence shown here is derived from an EMBL/GenBank/DDBJ whole genome shotgun (WGS) entry which is preliminary data.</text>
</comment>
<evidence type="ECO:0000256" key="3">
    <source>
        <dbReference type="SAM" id="MobiDB-lite"/>
    </source>
</evidence>
<dbReference type="InterPro" id="IPR000504">
    <property type="entry name" value="RRM_dom"/>
</dbReference>
<keyword evidence="1 2" id="KW-0694">RNA-binding</keyword>
<dbReference type="Proteomes" id="UP001153148">
    <property type="component" value="Unassembled WGS sequence"/>
</dbReference>
<protein>
    <recommendedName>
        <fullName evidence="4">RRM domain-containing protein</fullName>
    </recommendedName>
</protein>
<dbReference type="PANTHER" id="PTHR23147">
    <property type="entry name" value="SERINE/ARGININE RICH SPLICING FACTOR"/>
    <property type="match status" value="1"/>
</dbReference>
<name>A0ABN7NUD4_TIMPD</name>
<feature type="domain" description="RRM" evidence="4">
    <location>
        <begin position="90"/>
        <end position="148"/>
    </location>
</feature>
<dbReference type="PROSITE" id="PS50102">
    <property type="entry name" value="RRM"/>
    <property type="match status" value="1"/>
</dbReference>